<accession>A0ACB4UNE4</accession>
<keyword evidence="2" id="KW-1185">Reference proteome</keyword>
<dbReference type="EMBL" id="AOST01000051">
    <property type="protein sequence ID" value="ERF66112.1"/>
    <property type="molecule type" value="Genomic_DNA"/>
</dbReference>
<name>A0ACB4UNE4_9ACTN</name>
<gene>
    <name evidence="1" type="ORF">H640_05671</name>
</gene>
<protein>
    <submittedName>
        <fullName evidence="1">Uncharacterized protein</fullName>
    </submittedName>
</protein>
<sequence length="202" mass="22353">MTIHDSSLLARESGMELRQLPSWLPSGDAPTTSHPVDLATHPMLPDMTDGVDDLVADESRDTRTSDDGRGPASNVVALHSVRRPSTSAPVAAARLVLTATRVIVECVSGRRPMSHLRRIATVQAVEDIRQWPRGAGWNTVVQIGRPLIQRRDETINAVVMLEIQQHRIALALTLRGSRTWRVTWTELLRNRGVEQLISAPSR</sequence>
<organism evidence="1 2">
    <name type="scientific">Cutibacterium granulosum TM11</name>
    <dbReference type="NCBI Taxonomy" id="1292373"/>
    <lineage>
        <taxon>Bacteria</taxon>
        <taxon>Bacillati</taxon>
        <taxon>Actinomycetota</taxon>
        <taxon>Actinomycetes</taxon>
        <taxon>Propionibacteriales</taxon>
        <taxon>Propionibacteriaceae</taxon>
        <taxon>Cutibacterium</taxon>
    </lineage>
</organism>
<evidence type="ECO:0000313" key="1">
    <source>
        <dbReference type="EMBL" id="ERF66112.1"/>
    </source>
</evidence>
<comment type="caution">
    <text evidence="1">The sequence shown here is derived from an EMBL/GenBank/DDBJ whole genome shotgun (WGS) entry which is preliminary data.</text>
</comment>
<proteinExistence type="predicted"/>
<dbReference type="Proteomes" id="UP000053711">
    <property type="component" value="Unassembled WGS sequence"/>
</dbReference>
<reference evidence="1 2" key="1">
    <citation type="journal article" date="2013" name="BMC Genomics">
        <title>Comparative genomics reveals distinct host-interacting traits of three major human-associated propionibacteria.</title>
        <authorList>
            <person name="Mak T.N."/>
            <person name="Schmid M."/>
            <person name="Brzuszkiewicz E."/>
            <person name="Zeng G."/>
            <person name="Meyer R."/>
            <person name="Sfanos K.S."/>
            <person name="Brinkmann V."/>
            <person name="Meyer T.F."/>
            <person name="Bruggemann H."/>
        </authorList>
    </citation>
    <scope>NUCLEOTIDE SEQUENCE [LARGE SCALE GENOMIC DNA]</scope>
    <source>
        <strain evidence="1 2">TM11</strain>
    </source>
</reference>
<evidence type="ECO:0000313" key="2">
    <source>
        <dbReference type="Proteomes" id="UP000053711"/>
    </source>
</evidence>